<gene>
    <name evidence="1" type="ORF">AUK18_02115</name>
</gene>
<proteinExistence type="predicted"/>
<organism evidence="1 2">
    <name type="scientific">Candidatus Beckwithbacteria bacterium CG2_30_44_31</name>
    <dbReference type="NCBI Taxonomy" id="1805035"/>
    <lineage>
        <taxon>Bacteria</taxon>
        <taxon>Candidatus Beckwithiibacteriota</taxon>
    </lineage>
</organism>
<dbReference type="CDD" id="cd24049">
    <property type="entry name" value="ASKHA_NBD_PilM"/>
    <property type="match status" value="1"/>
</dbReference>
<dbReference type="Pfam" id="PF11104">
    <property type="entry name" value="PilM_2"/>
    <property type="match status" value="1"/>
</dbReference>
<evidence type="ECO:0000313" key="2">
    <source>
        <dbReference type="Proteomes" id="UP000183605"/>
    </source>
</evidence>
<dbReference type="Proteomes" id="UP000183605">
    <property type="component" value="Unassembled WGS sequence"/>
</dbReference>
<evidence type="ECO:0000313" key="1">
    <source>
        <dbReference type="EMBL" id="OIP03392.1"/>
    </source>
</evidence>
<dbReference type="SUPFAM" id="SSF53067">
    <property type="entry name" value="Actin-like ATPase domain"/>
    <property type="match status" value="2"/>
</dbReference>
<dbReference type="PANTHER" id="PTHR32432">
    <property type="entry name" value="CELL DIVISION PROTEIN FTSA-RELATED"/>
    <property type="match status" value="1"/>
</dbReference>
<evidence type="ECO:0008006" key="3">
    <source>
        <dbReference type="Google" id="ProtNLM"/>
    </source>
</evidence>
<dbReference type="AlphaFoldDB" id="A0A1J5B8W8"/>
<dbReference type="Gene3D" id="3.30.420.40">
    <property type="match status" value="2"/>
</dbReference>
<dbReference type="NCBIfam" id="TIGR01175">
    <property type="entry name" value="pilM"/>
    <property type="match status" value="1"/>
</dbReference>
<dbReference type="InterPro" id="IPR050696">
    <property type="entry name" value="FtsA/MreB"/>
</dbReference>
<protein>
    <recommendedName>
        <fullName evidence="3">SHS2 domain-containing protein</fullName>
    </recommendedName>
</protein>
<name>A0A1J5B8W8_9BACT</name>
<accession>A0A1J5B8W8</accession>
<reference evidence="1 2" key="1">
    <citation type="journal article" date="2016" name="Environ. Microbiol.">
        <title>Genomic resolution of a cold subsurface aquifer community provides metabolic insights for novel microbes adapted to high CO concentrations.</title>
        <authorList>
            <person name="Probst A.J."/>
            <person name="Castelle C.J."/>
            <person name="Singh A."/>
            <person name="Brown C.T."/>
            <person name="Anantharaman K."/>
            <person name="Sharon I."/>
            <person name="Hug L.A."/>
            <person name="Burstein D."/>
            <person name="Emerson J.B."/>
            <person name="Thomas B.C."/>
            <person name="Banfield J.F."/>
        </authorList>
    </citation>
    <scope>NUCLEOTIDE SEQUENCE [LARGE SCALE GENOMIC DNA]</scope>
    <source>
        <strain evidence="1">CG2_30_44_31</strain>
    </source>
</reference>
<comment type="caution">
    <text evidence="1">The sequence shown here is derived from an EMBL/GenBank/DDBJ whole genome shotgun (WGS) entry which is preliminary data.</text>
</comment>
<dbReference type="InterPro" id="IPR005883">
    <property type="entry name" value="PilM"/>
</dbReference>
<dbReference type="PANTHER" id="PTHR32432:SF3">
    <property type="entry name" value="ETHANOLAMINE UTILIZATION PROTEIN EUTJ"/>
    <property type="match status" value="1"/>
</dbReference>
<dbReference type="InterPro" id="IPR043129">
    <property type="entry name" value="ATPase_NBD"/>
</dbReference>
<sequence length="331" mass="36330">MSTFFGLDIGSTQVKVMQAFKNNQGLTVEKFALVETNPENQIMAIKQAMKEAGIKGTAEVNVALAESEVYSKIIDTPKLSETELASSIQYEAEQYIPVALAEVELFHEVLLIQEGVKEKMMKVLLIAVPKERIKSLLSLIDQAELIPKSLETELFSVKRLFSKEDKIQILLSCGYKTTDLMILSKGIPVFNYSVSVGGLALTKSLMNELSLPADQAEEYKKTYGLRTDLLEGKVAKILTLVVDEIVSQINKAMMFLQQQGFNKPPEELVLVGGGALLPGLSAYLAAKLNLEVVVGDPFAKFIKNEAFKKLVIQESNPQLTTVTGLAVKGLI</sequence>
<dbReference type="EMBL" id="MNXQ01000039">
    <property type="protein sequence ID" value="OIP03392.1"/>
    <property type="molecule type" value="Genomic_DNA"/>
</dbReference>
<dbReference type="Gene3D" id="3.30.1490.300">
    <property type="match status" value="1"/>
</dbReference>
<dbReference type="PIRSF" id="PIRSF019169">
    <property type="entry name" value="PilM"/>
    <property type="match status" value="1"/>
</dbReference>